<protein>
    <recommendedName>
        <fullName evidence="4">Transmembrane protein</fullName>
    </recommendedName>
</protein>
<evidence type="ECO:0008006" key="4">
    <source>
        <dbReference type="Google" id="ProtNLM"/>
    </source>
</evidence>
<dbReference type="Proteomes" id="UP000029998">
    <property type="component" value="Unassembled WGS sequence"/>
</dbReference>
<name>A0A0A0ERM3_9GAMM</name>
<keyword evidence="1" id="KW-1133">Transmembrane helix</keyword>
<feature type="transmembrane region" description="Helical" evidence="1">
    <location>
        <begin position="112"/>
        <end position="133"/>
    </location>
</feature>
<sequence length="142" mass="15963">MKSQAIRYWLSLSPALRRYYRASLWPCVAFLALLYAHEWAAGQAQLAVPVRAAFALGPVVALAWLFVAYLRFLRECDELERRIELDALAWAGGIALQGTMACMLLLDARVIAWSALHVAAAFGLLLVGSYGLIRAWLHRRYQ</sequence>
<keyword evidence="3" id="KW-1185">Reference proteome</keyword>
<feature type="transmembrane region" description="Helical" evidence="1">
    <location>
        <begin position="85"/>
        <end position="106"/>
    </location>
</feature>
<organism evidence="2 3">
    <name type="scientific">Lysobacter daejeonensis GH1-9</name>
    <dbReference type="NCBI Taxonomy" id="1385517"/>
    <lineage>
        <taxon>Bacteria</taxon>
        <taxon>Pseudomonadati</taxon>
        <taxon>Pseudomonadota</taxon>
        <taxon>Gammaproteobacteria</taxon>
        <taxon>Lysobacterales</taxon>
        <taxon>Lysobacteraceae</taxon>
        <taxon>Aerolutibacter</taxon>
    </lineage>
</organism>
<dbReference type="RefSeq" id="WP_036139939.1">
    <property type="nucleotide sequence ID" value="NZ_AVPU01000040.1"/>
</dbReference>
<feature type="transmembrane region" description="Helical" evidence="1">
    <location>
        <begin position="52"/>
        <end position="73"/>
    </location>
</feature>
<accession>A0A0A0ERM3</accession>
<keyword evidence="1" id="KW-0472">Membrane</keyword>
<dbReference type="EMBL" id="AVPU01000040">
    <property type="protein sequence ID" value="KGM53149.1"/>
    <property type="molecule type" value="Genomic_DNA"/>
</dbReference>
<proteinExistence type="predicted"/>
<evidence type="ECO:0000313" key="3">
    <source>
        <dbReference type="Proteomes" id="UP000029998"/>
    </source>
</evidence>
<dbReference type="STRING" id="1385517.N800_09510"/>
<reference evidence="2 3" key="1">
    <citation type="submission" date="2013-08" db="EMBL/GenBank/DDBJ databases">
        <title>Genome sequencing of Lysobacter.</title>
        <authorList>
            <person name="Zhang S."/>
            <person name="Wang G."/>
        </authorList>
    </citation>
    <scope>NUCLEOTIDE SEQUENCE [LARGE SCALE GENOMIC DNA]</scope>
    <source>
        <strain evidence="2 3">GH1-9</strain>
    </source>
</reference>
<evidence type="ECO:0000313" key="2">
    <source>
        <dbReference type="EMBL" id="KGM53149.1"/>
    </source>
</evidence>
<keyword evidence="1" id="KW-0812">Transmembrane</keyword>
<dbReference type="OrthoDB" id="5956355at2"/>
<dbReference type="eggNOG" id="ENOG5031IV7">
    <property type="taxonomic scope" value="Bacteria"/>
</dbReference>
<dbReference type="AlphaFoldDB" id="A0A0A0ERM3"/>
<comment type="caution">
    <text evidence="2">The sequence shown here is derived from an EMBL/GenBank/DDBJ whole genome shotgun (WGS) entry which is preliminary data.</text>
</comment>
<gene>
    <name evidence="2" type="ORF">N800_09510</name>
</gene>
<evidence type="ECO:0000256" key="1">
    <source>
        <dbReference type="SAM" id="Phobius"/>
    </source>
</evidence>